<dbReference type="RefSeq" id="WP_145054123.1">
    <property type="nucleotide sequence ID" value="NZ_CP036433.1"/>
</dbReference>
<dbReference type="InterPro" id="IPR032466">
    <property type="entry name" value="Metal_Hydrolase"/>
</dbReference>
<dbReference type="Pfam" id="PF04909">
    <property type="entry name" value="Amidohydro_2"/>
    <property type="match status" value="1"/>
</dbReference>
<organism evidence="4 5">
    <name type="scientific">Lignipirellula cremea</name>
    <dbReference type="NCBI Taxonomy" id="2528010"/>
    <lineage>
        <taxon>Bacteria</taxon>
        <taxon>Pseudomonadati</taxon>
        <taxon>Planctomycetota</taxon>
        <taxon>Planctomycetia</taxon>
        <taxon>Pirellulales</taxon>
        <taxon>Pirellulaceae</taxon>
        <taxon>Lignipirellula</taxon>
    </lineage>
</organism>
<keyword evidence="5" id="KW-1185">Reference proteome</keyword>
<evidence type="ECO:0000256" key="1">
    <source>
        <dbReference type="ARBA" id="ARBA00023239"/>
    </source>
</evidence>
<dbReference type="GO" id="GO:0019748">
    <property type="term" value="P:secondary metabolic process"/>
    <property type="evidence" value="ECO:0007669"/>
    <property type="project" value="TreeGrafter"/>
</dbReference>
<dbReference type="InterPro" id="IPR006680">
    <property type="entry name" value="Amidohydro-rel"/>
</dbReference>
<dbReference type="AlphaFoldDB" id="A0A518DU62"/>
<dbReference type="KEGG" id="lcre:Pla8534_31900"/>
<dbReference type="PANTHER" id="PTHR21240:SF28">
    <property type="entry name" value="ISO-OROTATE DECARBOXYLASE (EUROFUNG)"/>
    <property type="match status" value="1"/>
</dbReference>
<accession>A0A518DU62</accession>
<feature type="chain" id="PRO_5022033927" evidence="2">
    <location>
        <begin position="24"/>
        <end position="411"/>
    </location>
</feature>
<keyword evidence="1" id="KW-0456">Lyase</keyword>
<dbReference type="GO" id="GO:0016831">
    <property type="term" value="F:carboxy-lyase activity"/>
    <property type="evidence" value="ECO:0007669"/>
    <property type="project" value="InterPro"/>
</dbReference>
<keyword evidence="4" id="KW-0378">Hydrolase</keyword>
<dbReference type="InterPro" id="IPR032465">
    <property type="entry name" value="ACMSD"/>
</dbReference>
<dbReference type="Gene3D" id="3.20.20.140">
    <property type="entry name" value="Metal-dependent hydrolases"/>
    <property type="match status" value="1"/>
</dbReference>
<name>A0A518DU62_9BACT</name>
<proteinExistence type="predicted"/>
<sequence length="411" mass="47632" precursor="true">MHYFRIFIGCALLASFWRPLAHAEEIVPAAPSAEAEPLDGRDGRDLTLSNFRPESKLKVDAHHLRQAKFPVVDIHTHFRHRFRHSQEQLEEFVDLMDRHQIAICVSLDGQLGEELEEHKKYLWTKYPDRFVIFANIDWQGSGEKEKPSTWACNRPGFGERMAAALADAKKRGASGLKIFKGFGLEYKNADGSLLKIDDPRFDPIWKACGELDFPVLIHVADPAAFFDPIDEKNERWEELHRHPEWSFYGDAFPSREELLAARNRVIQRHPSTKFIGAHVANNAEDLKTVAAWLKEYPNLYVDFASRIGELGRQPYTARKFLIDHADRVLFSTDGPWPEKRISLYWRFLETYDEEFPYSEKDFPPQGFWNIYGVGLPDQVLQQIYHENAARLIPGVKEKLNRWRERSEGAGE</sequence>
<feature type="domain" description="Amidohydrolase-related" evidence="3">
    <location>
        <begin position="72"/>
        <end position="392"/>
    </location>
</feature>
<keyword evidence="2" id="KW-0732">Signal</keyword>
<evidence type="ECO:0000313" key="5">
    <source>
        <dbReference type="Proteomes" id="UP000317648"/>
    </source>
</evidence>
<gene>
    <name evidence="4" type="ORF">Pla8534_31900</name>
</gene>
<dbReference type="GO" id="GO:0016787">
    <property type="term" value="F:hydrolase activity"/>
    <property type="evidence" value="ECO:0007669"/>
    <property type="project" value="UniProtKB-KW"/>
</dbReference>
<dbReference type="OrthoDB" id="8673173at2"/>
<dbReference type="SUPFAM" id="SSF51556">
    <property type="entry name" value="Metallo-dependent hydrolases"/>
    <property type="match status" value="1"/>
</dbReference>
<evidence type="ECO:0000313" key="4">
    <source>
        <dbReference type="EMBL" id="QDU95375.1"/>
    </source>
</evidence>
<dbReference type="PANTHER" id="PTHR21240">
    <property type="entry name" value="2-AMINO-3-CARBOXYLMUCONATE-6-SEMIALDEHYDE DECARBOXYLASE"/>
    <property type="match status" value="1"/>
</dbReference>
<feature type="signal peptide" evidence="2">
    <location>
        <begin position="1"/>
        <end position="23"/>
    </location>
</feature>
<protein>
    <submittedName>
        <fullName evidence="4">Amidohydrolase</fullName>
    </submittedName>
</protein>
<dbReference type="GO" id="GO:0005737">
    <property type="term" value="C:cytoplasm"/>
    <property type="evidence" value="ECO:0007669"/>
    <property type="project" value="TreeGrafter"/>
</dbReference>
<dbReference type="EMBL" id="CP036433">
    <property type="protein sequence ID" value="QDU95375.1"/>
    <property type="molecule type" value="Genomic_DNA"/>
</dbReference>
<reference evidence="4 5" key="1">
    <citation type="submission" date="2019-02" db="EMBL/GenBank/DDBJ databases">
        <title>Deep-cultivation of Planctomycetes and their phenomic and genomic characterization uncovers novel biology.</title>
        <authorList>
            <person name="Wiegand S."/>
            <person name="Jogler M."/>
            <person name="Boedeker C."/>
            <person name="Pinto D."/>
            <person name="Vollmers J."/>
            <person name="Rivas-Marin E."/>
            <person name="Kohn T."/>
            <person name="Peeters S.H."/>
            <person name="Heuer A."/>
            <person name="Rast P."/>
            <person name="Oberbeckmann S."/>
            <person name="Bunk B."/>
            <person name="Jeske O."/>
            <person name="Meyerdierks A."/>
            <person name="Storesund J.E."/>
            <person name="Kallscheuer N."/>
            <person name="Luecker S."/>
            <person name="Lage O.M."/>
            <person name="Pohl T."/>
            <person name="Merkel B.J."/>
            <person name="Hornburger P."/>
            <person name="Mueller R.-W."/>
            <person name="Bruemmer F."/>
            <person name="Labrenz M."/>
            <person name="Spormann A.M."/>
            <person name="Op den Camp H."/>
            <person name="Overmann J."/>
            <person name="Amann R."/>
            <person name="Jetten M.S.M."/>
            <person name="Mascher T."/>
            <person name="Medema M.H."/>
            <person name="Devos D.P."/>
            <person name="Kaster A.-K."/>
            <person name="Ovreas L."/>
            <person name="Rohde M."/>
            <person name="Galperin M.Y."/>
            <person name="Jogler C."/>
        </authorList>
    </citation>
    <scope>NUCLEOTIDE SEQUENCE [LARGE SCALE GENOMIC DNA]</scope>
    <source>
        <strain evidence="4 5">Pla85_3_4</strain>
    </source>
</reference>
<dbReference type="Proteomes" id="UP000317648">
    <property type="component" value="Chromosome"/>
</dbReference>
<evidence type="ECO:0000259" key="3">
    <source>
        <dbReference type="Pfam" id="PF04909"/>
    </source>
</evidence>
<evidence type="ECO:0000256" key="2">
    <source>
        <dbReference type="SAM" id="SignalP"/>
    </source>
</evidence>